<proteinExistence type="predicted"/>
<sequence length="67" mass="7843">MEESVPKSPNPKRRSALDRIRAPDRGYFKAYLPHDISRLQDEKMKKEVKERKIEYLTALNAFVGNIP</sequence>
<dbReference type="Proteomes" id="UP001454036">
    <property type="component" value="Unassembled WGS sequence"/>
</dbReference>
<comment type="caution">
    <text evidence="1">The sequence shown here is derived from an EMBL/GenBank/DDBJ whole genome shotgun (WGS) entry which is preliminary data.</text>
</comment>
<evidence type="ECO:0000313" key="1">
    <source>
        <dbReference type="EMBL" id="GAA0170810.1"/>
    </source>
</evidence>
<keyword evidence="2" id="KW-1185">Reference proteome</keyword>
<protein>
    <submittedName>
        <fullName evidence="1">Uncharacterized protein</fullName>
    </submittedName>
</protein>
<dbReference type="AlphaFoldDB" id="A0AAV3R6U4"/>
<evidence type="ECO:0000313" key="2">
    <source>
        <dbReference type="Proteomes" id="UP001454036"/>
    </source>
</evidence>
<reference evidence="1 2" key="1">
    <citation type="submission" date="2024-01" db="EMBL/GenBank/DDBJ databases">
        <title>The complete chloroplast genome sequence of Lithospermum erythrorhizon: insights into the phylogenetic relationship among Boraginaceae species and the maternal lineages of purple gromwells.</title>
        <authorList>
            <person name="Okada T."/>
            <person name="Watanabe K."/>
        </authorList>
    </citation>
    <scope>NUCLEOTIDE SEQUENCE [LARGE SCALE GENOMIC DNA]</scope>
</reference>
<name>A0AAV3R6U4_LITER</name>
<organism evidence="1 2">
    <name type="scientific">Lithospermum erythrorhizon</name>
    <name type="common">Purple gromwell</name>
    <name type="synonym">Lithospermum officinale var. erythrorhizon</name>
    <dbReference type="NCBI Taxonomy" id="34254"/>
    <lineage>
        <taxon>Eukaryota</taxon>
        <taxon>Viridiplantae</taxon>
        <taxon>Streptophyta</taxon>
        <taxon>Embryophyta</taxon>
        <taxon>Tracheophyta</taxon>
        <taxon>Spermatophyta</taxon>
        <taxon>Magnoliopsida</taxon>
        <taxon>eudicotyledons</taxon>
        <taxon>Gunneridae</taxon>
        <taxon>Pentapetalae</taxon>
        <taxon>asterids</taxon>
        <taxon>lamiids</taxon>
        <taxon>Boraginales</taxon>
        <taxon>Boraginaceae</taxon>
        <taxon>Boraginoideae</taxon>
        <taxon>Lithospermeae</taxon>
        <taxon>Lithospermum</taxon>
    </lineage>
</organism>
<dbReference type="EMBL" id="BAABME010007412">
    <property type="protein sequence ID" value="GAA0170810.1"/>
    <property type="molecule type" value="Genomic_DNA"/>
</dbReference>
<accession>A0AAV3R6U4</accession>
<gene>
    <name evidence="1" type="ORF">LIER_24991</name>
</gene>